<feature type="transmembrane region" description="Helical" evidence="1">
    <location>
        <begin position="48"/>
        <end position="67"/>
    </location>
</feature>
<evidence type="ECO:0000313" key="3">
    <source>
        <dbReference type="Proteomes" id="UP001596135"/>
    </source>
</evidence>
<comment type="caution">
    <text evidence="2">The sequence shown here is derived from an EMBL/GenBank/DDBJ whole genome shotgun (WGS) entry which is preliminary data.</text>
</comment>
<reference evidence="3" key="1">
    <citation type="journal article" date="2019" name="Int. J. Syst. Evol. Microbiol.">
        <title>The Global Catalogue of Microorganisms (GCM) 10K type strain sequencing project: providing services to taxonomists for standard genome sequencing and annotation.</title>
        <authorList>
            <consortium name="The Broad Institute Genomics Platform"/>
            <consortium name="The Broad Institute Genome Sequencing Center for Infectious Disease"/>
            <person name="Wu L."/>
            <person name="Ma J."/>
        </authorList>
    </citation>
    <scope>NUCLEOTIDE SEQUENCE [LARGE SCALE GENOMIC DNA]</scope>
    <source>
        <strain evidence="3">CCUG 54522</strain>
    </source>
</reference>
<accession>A0ABW1LJW6</accession>
<keyword evidence="1" id="KW-0812">Transmembrane</keyword>
<sequence length="74" mass="8200">MTNGRTPAPWQPSEGSRLLGYLVPMVIALPVVLVWFPLLAGLSWESGLLFDGVVAFAVTAIAWWLYLRSESQPR</sequence>
<feature type="transmembrane region" description="Helical" evidence="1">
    <location>
        <begin position="21"/>
        <end position="42"/>
    </location>
</feature>
<proteinExistence type="predicted"/>
<evidence type="ECO:0000256" key="1">
    <source>
        <dbReference type="SAM" id="Phobius"/>
    </source>
</evidence>
<keyword evidence="3" id="KW-1185">Reference proteome</keyword>
<dbReference type="EMBL" id="JBHSRJ010000004">
    <property type="protein sequence ID" value="MFC6043826.1"/>
    <property type="molecule type" value="Genomic_DNA"/>
</dbReference>
<dbReference type="RefSeq" id="WP_379154214.1">
    <property type="nucleotide sequence ID" value="NZ_JBHSRJ010000004.1"/>
</dbReference>
<name>A0ABW1LJW6_9ACTN</name>
<organism evidence="2 3">
    <name type="scientific">Nocardioides hankookensis</name>
    <dbReference type="NCBI Taxonomy" id="443157"/>
    <lineage>
        <taxon>Bacteria</taxon>
        <taxon>Bacillati</taxon>
        <taxon>Actinomycetota</taxon>
        <taxon>Actinomycetes</taxon>
        <taxon>Propionibacteriales</taxon>
        <taxon>Nocardioidaceae</taxon>
        <taxon>Nocardioides</taxon>
    </lineage>
</organism>
<evidence type="ECO:0000313" key="2">
    <source>
        <dbReference type="EMBL" id="MFC6043826.1"/>
    </source>
</evidence>
<protein>
    <recommendedName>
        <fullName evidence="4">DUF3311 domain-containing protein</fullName>
    </recommendedName>
</protein>
<dbReference type="Proteomes" id="UP001596135">
    <property type="component" value="Unassembled WGS sequence"/>
</dbReference>
<keyword evidence="1" id="KW-0472">Membrane</keyword>
<gene>
    <name evidence="2" type="ORF">ACFPYL_12100</name>
</gene>
<keyword evidence="1" id="KW-1133">Transmembrane helix</keyword>
<evidence type="ECO:0008006" key="4">
    <source>
        <dbReference type="Google" id="ProtNLM"/>
    </source>
</evidence>